<dbReference type="AlphaFoldDB" id="A0A4D6L3Y1"/>
<dbReference type="InterPro" id="IPR029058">
    <property type="entry name" value="AB_hydrolase_fold"/>
</dbReference>
<dbReference type="InterPro" id="IPR050466">
    <property type="entry name" value="Carboxylest/Gibb_receptor"/>
</dbReference>
<evidence type="ECO:0000259" key="2">
    <source>
        <dbReference type="Pfam" id="PF07859"/>
    </source>
</evidence>
<dbReference type="GO" id="GO:0016787">
    <property type="term" value="F:hydrolase activity"/>
    <property type="evidence" value="ECO:0007669"/>
    <property type="project" value="InterPro"/>
</dbReference>
<keyword evidence="4" id="KW-1185">Reference proteome</keyword>
<evidence type="ECO:0000313" key="4">
    <source>
        <dbReference type="Proteomes" id="UP000501690"/>
    </source>
</evidence>
<keyword evidence="3" id="KW-0675">Receptor</keyword>
<dbReference type="EMBL" id="CP039346">
    <property type="protein sequence ID" value="QCD83178.1"/>
    <property type="molecule type" value="Genomic_DNA"/>
</dbReference>
<feature type="domain" description="Alpha/beta hydrolase fold-3" evidence="2">
    <location>
        <begin position="77"/>
        <end position="281"/>
    </location>
</feature>
<name>A0A4D6L3Y1_VIGUN</name>
<organism evidence="3 4">
    <name type="scientific">Vigna unguiculata</name>
    <name type="common">Cowpea</name>
    <dbReference type="NCBI Taxonomy" id="3917"/>
    <lineage>
        <taxon>Eukaryota</taxon>
        <taxon>Viridiplantae</taxon>
        <taxon>Streptophyta</taxon>
        <taxon>Embryophyta</taxon>
        <taxon>Tracheophyta</taxon>
        <taxon>Spermatophyta</taxon>
        <taxon>Magnoliopsida</taxon>
        <taxon>eudicotyledons</taxon>
        <taxon>Gunneridae</taxon>
        <taxon>Pentapetalae</taxon>
        <taxon>rosids</taxon>
        <taxon>fabids</taxon>
        <taxon>Fabales</taxon>
        <taxon>Fabaceae</taxon>
        <taxon>Papilionoideae</taxon>
        <taxon>50 kb inversion clade</taxon>
        <taxon>NPAAA clade</taxon>
        <taxon>indigoferoid/millettioid clade</taxon>
        <taxon>Phaseoleae</taxon>
        <taxon>Vigna</taxon>
    </lineage>
</organism>
<dbReference type="Pfam" id="PF07859">
    <property type="entry name" value="Abhydrolase_3"/>
    <property type="match status" value="1"/>
</dbReference>
<dbReference type="PANTHER" id="PTHR23024">
    <property type="entry name" value="ARYLACETAMIDE DEACETYLASE"/>
    <property type="match status" value="1"/>
</dbReference>
<dbReference type="Proteomes" id="UP000501690">
    <property type="component" value="Linkage Group LG2"/>
</dbReference>
<reference evidence="3 4" key="1">
    <citation type="submission" date="2019-04" db="EMBL/GenBank/DDBJ databases">
        <title>An improved genome assembly and genetic linkage map for asparagus bean, Vigna unguiculata ssp. sesquipedialis.</title>
        <authorList>
            <person name="Xia Q."/>
            <person name="Zhang R."/>
            <person name="Dong Y."/>
        </authorList>
    </citation>
    <scope>NUCLEOTIDE SEQUENCE [LARGE SCALE GENOMIC DNA]</scope>
    <source>
        <tissue evidence="3">Leaf</tissue>
    </source>
</reference>
<proteinExistence type="inferred from homology"/>
<protein>
    <submittedName>
        <fullName evidence="3">Gibberellin receptor GID1</fullName>
    </submittedName>
</protein>
<dbReference type="Gene3D" id="3.40.50.1820">
    <property type="entry name" value="alpha/beta hydrolase"/>
    <property type="match status" value="1"/>
</dbReference>
<gene>
    <name evidence="3" type="ORF">DEO72_LG2g3521</name>
</gene>
<dbReference type="PANTHER" id="PTHR23024:SF582">
    <property type="entry name" value="CARBOXYLESTERASE 12-RELATED"/>
    <property type="match status" value="1"/>
</dbReference>
<evidence type="ECO:0000256" key="1">
    <source>
        <dbReference type="ARBA" id="ARBA00010515"/>
    </source>
</evidence>
<dbReference type="InterPro" id="IPR013094">
    <property type="entry name" value="AB_hydrolase_3"/>
</dbReference>
<comment type="similarity">
    <text evidence="1">Belongs to the 'GDXG' lipolytic enzyme family.</text>
</comment>
<dbReference type="SUPFAM" id="SSF53474">
    <property type="entry name" value="alpha/beta-Hydrolases"/>
    <property type="match status" value="1"/>
</dbReference>
<sequence length="304" mass="33691">MAAKEHWIALAFRFFHVYNDGTVELFNPPNTIQKVTPFDDSTTGVRSKDAVVSTHPPVSVRLFLPRITDPTRKLPLLLYIHGGGFCMESAFSSIYHNLVATIAAEANVIAVSVEYGLFPTRPIPACYEDSWAALQWVASHACGSGPEAWLNEHADMKCIFIGGDSAGGNITHTLVSRVGKMGLPGAKVVGAILVHPYFAGSRRDDEMWMYMCPENKGWEDPRMKPAAEDLARLGCERVVVFAAEKDTLFQCGKNYAEELKKSGWGGSVELVQNWGMGHCFHLYKTHHPQASQLLQKIVTFIQQH</sequence>
<evidence type="ECO:0000313" key="3">
    <source>
        <dbReference type="EMBL" id="QCD83178.1"/>
    </source>
</evidence>
<accession>A0A4D6L3Y1</accession>